<reference evidence="5 8" key="2">
    <citation type="submission" date="2021-01" db="EMBL/GenBank/DDBJ databases">
        <title>Whole genome shotgun sequence of Cellulomonas oligotrophica NBRC 109435.</title>
        <authorList>
            <person name="Komaki H."/>
            <person name="Tamura T."/>
        </authorList>
    </citation>
    <scope>NUCLEOTIDE SEQUENCE [LARGE SCALE GENOMIC DNA]</scope>
    <source>
        <strain evidence="5 8">NBRC 109435</strain>
    </source>
</reference>
<dbReference type="Proteomes" id="UP000618382">
    <property type="component" value="Unassembled WGS sequence"/>
</dbReference>
<keyword evidence="8" id="KW-1185">Reference proteome</keyword>
<dbReference type="InterPro" id="IPR052047">
    <property type="entry name" value="GH94_Enzymes"/>
</dbReference>
<keyword evidence="1 6" id="KW-0328">Glycosyltransferase</keyword>
<dbReference type="Proteomes" id="UP000577956">
    <property type="component" value="Unassembled WGS sequence"/>
</dbReference>
<dbReference type="Gene3D" id="1.50.10.10">
    <property type="match status" value="1"/>
</dbReference>
<reference evidence="6 7" key="1">
    <citation type="submission" date="2020-07" db="EMBL/GenBank/DDBJ databases">
        <title>Sequencing the genomes of 1000 actinobacteria strains.</title>
        <authorList>
            <person name="Klenk H.-P."/>
        </authorList>
    </citation>
    <scope>NUCLEOTIDE SEQUENCE [LARGE SCALE GENOMIC DNA]</scope>
    <source>
        <strain evidence="6 7">DSM 24482</strain>
    </source>
</reference>
<dbReference type="CDD" id="cd11754">
    <property type="entry name" value="GH94N_CBP_like"/>
    <property type="match status" value="1"/>
</dbReference>
<proteinExistence type="predicted"/>
<dbReference type="InterPro" id="IPR037825">
    <property type="entry name" value="GH94N_CBP"/>
</dbReference>
<dbReference type="PANTHER" id="PTHR37469:SF2">
    <property type="entry name" value="CELLOBIONIC ACID PHOSPHORYLASE"/>
    <property type="match status" value="1"/>
</dbReference>
<dbReference type="Gene3D" id="1.20.890.20">
    <property type="entry name" value="mpn423 like domain"/>
    <property type="match status" value="1"/>
</dbReference>
<dbReference type="PANTHER" id="PTHR37469">
    <property type="entry name" value="CELLOBIONIC ACID PHOSPHORYLASE-RELATED"/>
    <property type="match status" value="1"/>
</dbReference>
<dbReference type="Gene3D" id="2.60.420.10">
    <property type="entry name" value="Maltose phosphorylase, domain 3"/>
    <property type="match status" value="1"/>
</dbReference>
<comment type="caution">
    <text evidence="6">The sequence shown here is derived from an EMBL/GenBank/DDBJ whole genome shotgun (WGS) entry which is preliminary data.</text>
</comment>
<feature type="domain" description="Glycosyl hydrolase 94 supersandwich" evidence="3">
    <location>
        <begin position="11"/>
        <end position="291"/>
    </location>
</feature>
<evidence type="ECO:0000313" key="8">
    <source>
        <dbReference type="Proteomes" id="UP000618382"/>
    </source>
</evidence>
<dbReference type="SUPFAM" id="SSF74650">
    <property type="entry name" value="Galactose mutarotase-like"/>
    <property type="match status" value="1"/>
</dbReference>
<evidence type="ECO:0000256" key="2">
    <source>
        <dbReference type="ARBA" id="ARBA00022679"/>
    </source>
</evidence>
<dbReference type="InterPro" id="IPR008928">
    <property type="entry name" value="6-hairpin_glycosidase_sf"/>
</dbReference>
<organism evidence="6 7">
    <name type="scientific">Cellulomonas oligotrophica</name>
    <dbReference type="NCBI Taxonomy" id="931536"/>
    <lineage>
        <taxon>Bacteria</taxon>
        <taxon>Bacillati</taxon>
        <taxon>Actinomycetota</taxon>
        <taxon>Actinomycetes</taxon>
        <taxon>Micrococcales</taxon>
        <taxon>Cellulomonadaceae</taxon>
        <taxon>Cellulomonas</taxon>
    </lineage>
</organism>
<dbReference type="InterPro" id="IPR012341">
    <property type="entry name" value="6hp_glycosidase-like_sf"/>
</dbReference>
<feature type="domain" description="Glycosyl hydrolase 94 catalytic" evidence="4">
    <location>
        <begin position="314"/>
        <end position="747"/>
    </location>
</feature>
<dbReference type="SMART" id="SM01068">
    <property type="entry name" value="CBM_X"/>
    <property type="match status" value="1"/>
</dbReference>
<dbReference type="Pfam" id="PF17167">
    <property type="entry name" value="Glyco_hydro_94"/>
    <property type="match status" value="1"/>
</dbReference>
<evidence type="ECO:0000256" key="1">
    <source>
        <dbReference type="ARBA" id="ARBA00022676"/>
    </source>
</evidence>
<dbReference type="GO" id="GO:0005975">
    <property type="term" value="P:carbohydrate metabolic process"/>
    <property type="evidence" value="ECO:0007669"/>
    <property type="project" value="InterPro"/>
</dbReference>
<accession>A0A7Y9FI28</accession>
<dbReference type="EMBL" id="BONN01000004">
    <property type="protein sequence ID" value="GIG32753.1"/>
    <property type="molecule type" value="Genomic_DNA"/>
</dbReference>
<dbReference type="EMBL" id="JACCBK010000001">
    <property type="protein sequence ID" value="NYD86356.1"/>
    <property type="molecule type" value="Genomic_DNA"/>
</dbReference>
<dbReference type="InterPro" id="IPR010383">
    <property type="entry name" value="Glyco_hydrolase_94_b-supersand"/>
</dbReference>
<dbReference type="GO" id="GO:0030246">
    <property type="term" value="F:carbohydrate binding"/>
    <property type="evidence" value="ECO:0007669"/>
    <property type="project" value="InterPro"/>
</dbReference>
<gene>
    <name evidence="6" type="ORF">BKA21_001905</name>
    <name evidence="5" type="ORF">Col01nite_19120</name>
</gene>
<dbReference type="EC" id="2.4.1.20" evidence="6"/>
<dbReference type="GO" id="GO:0047738">
    <property type="term" value="F:cellobiose phosphorylase activity"/>
    <property type="evidence" value="ECO:0007669"/>
    <property type="project" value="UniProtKB-EC"/>
</dbReference>
<dbReference type="Pfam" id="PF06165">
    <property type="entry name" value="GH94_b-supersand"/>
    <property type="match status" value="1"/>
</dbReference>
<protein>
    <submittedName>
        <fullName evidence="6">Cellobiose phosphorylase</fullName>
        <ecNumber evidence="6">2.4.1.20</ecNumber>
    </submittedName>
    <submittedName>
        <fullName evidence="5">Glycosyl transferase</fullName>
    </submittedName>
</protein>
<evidence type="ECO:0000313" key="5">
    <source>
        <dbReference type="EMBL" id="GIG32753.1"/>
    </source>
</evidence>
<dbReference type="SUPFAM" id="SSF48208">
    <property type="entry name" value="Six-hairpin glycosidases"/>
    <property type="match status" value="1"/>
</dbReference>
<evidence type="ECO:0000313" key="7">
    <source>
        <dbReference type="Proteomes" id="UP000577956"/>
    </source>
</evidence>
<dbReference type="AlphaFoldDB" id="A0A7Y9FI28"/>
<dbReference type="InterPro" id="IPR033432">
    <property type="entry name" value="GH94_catalytic"/>
</dbReference>
<name>A0A7Y9FI28_9CELL</name>
<dbReference type="InterPro" id="IPR011013">
    <property type="entry name" value="Gal_mutarotase_sf_dom"/>
</dbReference>
<sequence length="822" mass="91207">MRFGHFDDTAREYVITTPHTPYPWINYLGSERFFSLLSHQAGGYSFYRDAKMRRLTRYRYNNIPADAGGRYLYVHDEGDVWTPSWLPVKADLDHFETRHGLGYSRITGERGGLRVSTLFFVPLGEDAEVQKVTVTNTSDAPKTVTLFSFVEFCLWNAQDDQTNYQRNLSIGEVEVEQDGPHGSAIYHKTEYRERRDHYAVFGVSTRADGFDTDRDTFVGPYNGLGEAAVPRSGVSADSVASGWYPIGSHSVKVTLAPDESRELVYVLGYLENPQDAKWADDAHQVVNKERAHALLGRFATPAQADDAFEALRTYWTDLLSTYSVRSGDEKLDRMVNIWNQYQCMVTFNMSRSASFFETGIGRGMGFRDSNQDLLGFVHLIPERARERILDIAATQFPDGSAYHQYQPLTKRGNNDIGSGFNDDPLWLIAGTAAYIKESGDFSILDEQVPFDNDESLAEPLFEHLTRSFRFTVDHLGPHGLPLIGRADWNDCLNLNCFSSEPGESFQTTENQAGGVAESVFIAAQFVLYGAEYAELAERRGLTDVAAEARAAVEAMREAILAHGWDGDWFLRAYDFYGNKIGTDEHDEGKIWIEPQGFAVMAGVGVGSGPDDTDAPAVRALDSVGEMLGTPHGMVLQYPAYTTYKIELGEVSTYPPGYKENGGIFCHNNPWVIIGETVLGRGDRAFDYYKRITPAYREDISDVHRLEPYVYAQMIAGKQAPRAGEAKNSWLTGTAAWNFVAVSQHLLGVRPGYDGLVVDPQIGPEVPTFTVTRVARGATYEISVTNSGARGARGRLVVDGAAVEGNVVPYAPAGSTVRVEVTL</sequence>
<evidence type="ECO:0000259" key="4">
    <source>
        <dbReference type="Pfam" id="PF17167"/>
    </source>
</evidence>
<dbReference type="InterPro" id="IPR037018">
    <property type="entry name" value="GH65_N"/>
</dbReference>
<dbReference type="RefSeq" id="WP_140457998.1">
    <property type="nucleotide sequence ID" value="NZ_BAABFI010000001.1"/>
</dbReference>
<dbReference type="Gene3D" id="2.70.98.40">
    <property type="entry name" value="Glycoside hydrolase, family 65, N-terminal domain"/>
    <property type="match status" value="1"/>
</dbReference>
<evidence type="ECO:0000313" key="6">
    <source>
        <dbReference type="EMBL" id="NYD86356.1"/>
    </source>
</evidence>
<evidence type="ECO:0000259" key="3">
    <source>
        <dbReference type="Pfam" id="PF06165"/>
    </source>
</evidence>
<keyword evidence="2 6" id="KW-0808">Transferase</keyword>